<dbReference type="SUPFAM" id="SSF117892">
    <property type="entry name" value="Band 7/SPFH domain"/>
    <property type="match status" value="1"/>
</dbReference>
<dbReference type="InterPro" id="IPR001972">
    <property type="entry name" value="Stomatin_HflK_fam"/>
</dbReference>
<gene>
    <name evidence="8" type="ORF">PCS_02973</name>
</gene>
<evidence type="ECO:0000313" key="9">
    <source>
        <dbReference type="Proteomes" id="UP000011922"/>
    </source>
</evidence>
<keyword evidence="8" id="KW-0378">Hydrolase</keyword>
<evidence type="ECO:0000256" key="5">
    <source>
        <dbReference type="ARBA" id="ARBA00023136"/>
    </source>
</evidence>
<dbReference type="GO" id="GO:0008233">
    <property type="term" value="F:peptidase activity"/>
    <property type="evidence" value="ECO:0007669"/>
    <property type="project" value="UniProtKB-KW"/>
</dbReference>
<comment type="subcellular location">
    <subcellularLocation>
        <location evidence="1">Membrane</location>
        <topology evidence="1">Single-pass membrane protein</topology>
    </subcellularLocation>
</comment>
<dbReference type="PANTHER" id="PTHR42911">
    <property type="entry name" value="MODULATOR OF FTSH PROTEASE HFLC"/>
    <property type="match status" value="1"/>
</dbReference>
<protein>
    <recommendedName>
        <fullName evidence="6">Protein HflC</fullName>
    </recommendedName>
</protein>
<sequence length="283" mass="32474">MRTKLIIPAVIGFLALIALVQSMFMVDQTERAIVLELGKPVGDKPLEPGLHFKLPFVQNVVFFDSRILNYDAEPAEILTRDKKNMIVDNYTKWRITDPLLFYRTVRSIPRAQARLDDIIYSEIRVALGNYTLIEIVSGKRGQITQEVTTKSNALVSEYGIEVMDVRIKRTDLPAENARAIFGRMRAERERQAKQYRSEGQEESSKITALADRERTILQADARRQASVLRGEGEAEAIRLWADALGRDPEFYAFQRSLEAYEKSLKENSRLVLTPDSPFFKYLR</sequence>
<evidence type="ECO:0000256" key="1">
    <source>
        <dbReference type="ARBA" id="ARBA00004167"/>
    </source>
</evidence>
<keyword evidence="5" id="KW-0472">Membrane</keyword>
<comment type="caution">
    <text evidence="8">The sequence shown here is derived from an EMBL/GenBank/DDBJ whole genome shotgun (WGS) entry which is preliminary data.</text>
</comment>
<dbReference type="InterPro" id="IPR010200">
    <property type="entry name" value="HflC"/>
</dbReference>
<proteinExistence type="inferred from homology"/>
<keyword evidence="4" id="KW-1133">Transmembrane helix</keyword>
<keyword evidence="8" id="KW-0645">Protease</keyword>
<dbReference type="OrthoDB" id="9812991at2"/>
<keyword evidence="3" id="KW-0812">Transmembrane</keyword>
<dbReference type="InterPro" id="IPR036013">
    <property type="entry name" value="Band_7/SPFH_dom_sf"/>
</dbReference>
<name>M5Q1D6_DESAF</name>
<accession>M5Q1D6</accession>
<dbReference type="RefSeq" id="WP_005988515.1">
    <property type="nucleotide sequence ID" value="NZ_AOSV01000030.1"/>
</dbReference>
<organism evidence="8 9">
    <name type="scientific">Desulfocurvibacter africanus PCS</name>
    <dbReference type="NCBI Taxonomy" id="1262666"/>
    <lineage>
        <taxon>Bacteria</taxon>
        <taxon>Pseudomonadati</taxon>
        <taxon>Thermodesulfobacteriota</taxon>
        <taxon>Desulfovibrionia</taxon>
        <taxon>Desulfovibrionales</taxon>
        <taxon>Desulfovibrionaceae</taxon>
        <taxon>Desulfocurvibacter</taxon>
    </lineage>
</organism>
<dbReference type="SMART" id="SM00244">
    <property type="entry name" value="PHB"/>
    <property type="match status" value="1"/>
</dbReference>
<comment type="function">
    <text evidence="6">HflC and HflK could regulate a protease.</text>
</comment>
<evidence type="ECO:0000256" key="2">
    <source>
        <dbReference type="ARBA" id="ARBA00007862"/>
    </source>
</evidence>
<reference evidence="8 9" key="1">
    <citation type="journal article" date="2013" name="Genome Announc.">
        <title>Draft Genome Sequence for Desulfovibrio africanus Strain PCS.</title>
        <authorList>
            <person name="Brown S.D."/>
            <person name="Utturkar S.M."/>
            <person name="Arkin A.P."/>
            <person name="Deutschbauer A.M."/>
            <person name="Elias D.A."/>
            <person name="Hazen T.C."/>
            <person name="Chakraborty R."/>
        </authorList>
    </citation>
    <scope>NUCLEOTIDE SEQUENCE [LARGE SCALE GENOMIC DNA]</scope>
    <source>
        <strain evidence="8 9">PCS</strain>
    </source>
</reference>
<comment type="similarity">
    <text evidence="2 6">Belongs to the band 7/mec-2 family. HflC subfamily.</text>
</comment>
<dbReference type="Proteomes" id="UP000011922">
    <property type="component" value="Unassembled WGS sequence"/>
</dbReference>
<dbReference type="GO" id="GO:0006508">
    <property type="term" value="P:proteolysis"/>
    <property type="evidence" value="ECO:0007669"/>
    <property type="project" value="UniProtKB-KW"/>
</dbReference>
<dbReference type="NCBIfam" id="TIGR01932">
    <property type="entry name" value="hflC"/>
    <property type="match status" value="1"/>
</dbReference>
<dbReference type="PIRSF" id="PIRSF005651">
    <property type="entry name" value="HflC"/>
    <property type="match status" value="1"/>
</dbReference>
<dbReference type="EMBL" id="AOSV01000030">
    <property type="protein sequence ID" value="EMG36468.1"/>
    <property type="molecule type" value="Genomic_DNA"/>
</dbReference>
<dbReference type="AlphaFoldDB" id="M5Q1D6"/>
<evidence type="ECO:0000313" key="8">
    <source>
        <dbReference type="EMBL" id="EMG36468.1"/>
    </source>
</evidence>
<dbReference type="PANTHER" id="PTHR42911:SF1">
    <property type="entry name" value="MODULATOR OF FTSH PROTEASE HFLC"/>
    <property type="match status" value="1"/>
</dbReference>
<evidence type="ECO:0000256" key="3">
    <source>
        <dbReference type="ARBA" id="ARBA00022692"/>
    </source>
</evidence>
<dbReference type="MEROPS" id="I87.001"/>
<dbReference type="Pfam" id="PF01145">
    <property type="entry name" value="Band_7"/>
    <property type="match status" value="1"/>
</dbReference>
<dbReference type="PRINTS" id="PR00721">
    <property type="entry name" value="STOMATIN"/>
</dbReference>
<evidence type="ECO:0000256" key="4">
    <source>
        <dbReference type="ARBA" id="ARBA00022989"/>
    </source>
</evidence>
<dbReference type="GO" id="GO:0016020">
    <property type="term" value="C:membrane"/>
    <property type="evidence" value="ECO:0007669"/>
    <property type="project" value="UniProtKB-SubCell"/>
</dbReference>
<dbReference type="InterPro" id="IPR001107">
    <property type="entry name" value="Band_7"/>
</dbReference>
<evidence type="ECO:0000256" key="6">
    <source>
        <dbReference type="PIRNR" id="PIRNR005651"/>
    </source>
</evidence>
<dbReference type="CDD" id="cd03405">
    <property type="entry name" value="SPFH_HflC"/>
    <property type="match status" value="1"/>
</dbReference>
<feature type="domain" description="Band 7" evidence="7">
    <location>
        <begin position="21"/>
        <end position="184"/>
    </location>
</feature>
<evidence type="ECO:0000259" key="7">
    <source>
        <dbReference type="SMART" id="SM00244"/>
    </source>
</evidence>
<dbReference type="PATRIC" id="fig|1262666.3.peg.3011"/>
<dbReference type="Gene3D" id="3.30.479.30">
    <property type="entry name" value="Band 7 domain"/>
    <property type="match status" value="1"/>
</dbReference>